<keyword evidence="2" id="KW-1185">Reference proteome</keyword>
<evidence type="ECO:0000313" key="2">
    <source>
        <dbReference type="Proteomes" id="UP000356253"/>
    </source>
</evidence>
<reference evidence="1" key="1">
    <citation type="submission" date="2019-09" db="EMBL/GenBank/DDBJ databases">
        <authorList>
            <person name="Rodrigo-Torres L."/>
            <person name="Arahal R. D."/>
            <person name="Lucena T."/>
        </authorList>
    </citation>
    <scope>NUCLEOTIDE SEQUENCE</scope>
    <source>
        <strain evidence="1">ISS653</strain>
    </source>
</reference>
<proteinExistence type="predicted"/>
<accession>A0AC61YD49</accession>
<dbReference type="Proteomes" id="UP000356253">
    <property type="component" value="Unassembled WGS sequence"/>
</dbReference>
<comment type="caution">
    <text evidence="1">The sequence shown here is derived from an EMBL/GenBank/DDBJ whole genome shotgun (WGS) entry which is preliminary data.</text>
</comment>
<evidence type="ECO:0000313" key="1">
    <source>
        <dbReference type="EMBL" id="VVV02457.1"/>
    </source>
</evidence>
<organism evidence="1 2">
    <name type="scientific">Mesonia oceanica</name>
    <dbReference type="NCBI Taxonomy" id="2687242"/>
    <lineage>
        <taxon>Bacteria</taxon>
        <taxon>Pseudomonadati</taxon>
        <taxon>Bacteroidota</taxon>
        <taxon>Flavobacteriia</taxon>
        <taxon>Flavobacteriales</taxon>
        <taxon>Flavobacteriaceae</taxon>
        <taxon>Mesonia</taxon>
    </lineage>
</organism>
<sequence length="365" mass="41859">MSKIQDEIELLSKPGDTILETIEFLGMSQVELAERLGKTPPKVNDLITGKEVISLNTALQLEKVLGIDAQFWVKRELLYREKLLKLKEQEDFEKYKDWLAIQPIKILKSLGYLKSKPNSPEIVDECLKFYGVASPTQWESVYINQYLSTNFRKSDAHKTSMGGLATFLRIGEIEMMNIKLNKYDKKVFKDSLIEIKEIVQSHPSDFAEKLIEICASSGVALVFTSNIPKAPISGVARWVRGIPLIQLTDRYKSNDHFWFSFYHEAGHILLHGKKDIFIENSNNSETDSTKEVEANEFARKTLLPSKFIENLPQKFTEKDLRKIARLYKTHPAIVVGQLQHLKKVPFSFGNNLKLKVDLSKVIKRD</sequence>
<gene>
    <name evidence="1" type="ORF">FVB9532_03756</name>
</gene>
<protein>
    <submittedName>
        <fullName evidence="1">Uncharacterized protein</fullName>
    </submittedName>
</protein>
<dbReference type="EMBL" id="CABVMM010000021">
    <property type="protein sequence ID" value="VVV02457.1"/>
    <property type="molecule type" value="Genomic_DNA"/>
</dbReference>
<name>A0AC61YD49_9FLAO</name>